<dbReference type="AlphaFoldDB" id="A0AAW3ZQH4"/>
<dbReference type="Proteomes" id="UP000650616">
    <property type="component" value="Unassembled WGS sequence"/>
</dbReference>
<dbReference type="SUPFAM" id="SSF51338">
    <property type="entry name" value="Composite domain of metallo-dependent hydrolases"/>
    <property type="match status" value="1"/>
</dbReference>
<sequence length="405" mass="45121">MQILKAKYIVTSDENFTILQDKAIAFDDKILAIADANELIKRYKNANFIDLKEALIAPAFVNAHVHLEFSSNKSELIYGDFITWLGSIIQNGANLAQKCTKQIIQEALNSALKSGTATFGAISSFGKDLEILSSSQARVVFFNEILGSNPEFIEQNRQNFITRFNESKKYANDRFSPGISLHSPYSIHPKLAEFAINFAKENNLVVSTHFLESKAEMTWLKNGTGKFKNHLKRFVKEPKPMYDKDSYFAMFKGIKTLFTHCVYEDDFTKFDQKLHSVTHCAVSNRLLGKKALNLNKILSSSTGLNIGTDGLSSNISLNLWHELRAALFTHANHELNTIAKILFTAATRGGGLALGTNNGIIAPNKLADIAVYDVPNCDKDALITQLILHTNEAKQLYIGGKICNF</sequence>
<reference evidence="3 4" key="1">
    <citation type="submission" date="2015-08" db="EMBL/GenBank/DDBJ databases">
        <title>Comparative genomics of the Campylobacter concisus group.</title>
        <authorList>
            <person name="Yee E."/>
            <person name="Chapman M.H."/>
            <person name="Huynh S."/>
            <person name="Bono J.L."/>
            <person name="On S.L."/>
            <person name="St Leger J."/>
            <person name="Foster G."/>
            <person name="Parker C.T."/>
            <person name="Miller W.G."/>
        </authorList>
    </citation>
    <scope>NUCLEOTIDE SEQUENCE [LARGE SCALE GENOMIC DNA]</scope>
    <source>
        <strain evidence="3 4">RM9337</strain>
    </source>
</reference>
<evidence type="ECO:0000259" key="2">
    <source>
        <dbReference type="Pfam" id="PF01979"/>
    </source>
</evidence>
<dbReference type="InterPro" id="IPR011059">
    <property type="entry name" value="Metal-dep_hydrolase_composite"/>
</dbReference>
<accession>A0AAW3ZQH4</accession>
<dbReference type="RefSeq" id="WP_169937218.1">
    <property type="nucleotide sequence ID" value="NZ_CP012545.1"/>
</dbReference>
<keyword evidence="4" id="KW-1185">Reference proteome</keyword>
<comment type="caution">
    <text evidence="3">The sequence shown here is derived from an EMBL/GenBank/DDBJ whole genome shotgun (WGS) entry which is preliminary data.</text>
</comment>
<evidence type="ECO:0000256" key="1">
    <source>
        <dbReference type="ARBA" id="ARBA00022801"/>
    </source>
</evidence>
<proteinExistence type="predicted"/>
<dbReference type="InterPro" id="IPR032466">
    <property type="entry name" value="Metal_Hydrolase"/>
</dbReference>
<dbReference type="PANTHER" id="PTHR43794:SF11">
    <property type="entry name" value="AMIDOHYDROLASE-RELATED DOMAIN-CONTAINING PROTEIN"/>
    <property type="match status" value="1"/>
</dbReference>
<dbReference type="Gene3D" id="2.30.40.10">
    <property type="entry name" value="Urease, subunit C, domain 1"/>
    <property type="match status" value="1"/>
</dbReference>
<dbReference type="Gene3D" id="3.20.20.140">
    <property type="entry name" value="Metal-dependent hydrolases"/>
    <property type="match status" value="1"/>
</dbReference>
<dbReference type="PANTHER" id="PTHR43794">
    <property type="entry name" value="AMINOHYDROLASE SSNA-RELATED"/>
    <property type="match status" value="1"/>
</dbReference>
<dbReference type="InterPro" id="IPR006680">
    <property type="entry name" value="Amidohydro-rel"/>
</dbReference>
<dbReference type="InterPro" id="IPR050287">
    <property type="entry name" value="MTA/SAH_deaminase"/>
</dbReference>
<evidence type="ECO:0000313" key="3">
    <source>
        <dbReference type="EMBL" id="MBE3607130.1"/>
    </source>
</evidence>
<dbReference type="NCBIfam" id="NF006269">
    <property type="entry name" value="PRK08418.1"/>
    <property type="match status" value="1"/>
</dbReference>
<name>A0AAW3ZQH4_9BACT</name>
<dbReference type="SUPFAM" id="SSF51556">
    <property type="entry name" value="Metallo-dependent hydrolases"/>
    <property type="match status" value="1"/>
</dbReference>
<organism evidence="3 4">
    <name type="scientific">Campylobacter californiensis</name>
    <dbReference type="NCBI Taxonomy" id="1032243"/>
    <lineage>
        <taxon>Bacteria</taxon>
        <taxon>Pseudomonadati</taxon>
        <taxon>Campylobacterota</taxon>
        <taxon>Epsilonproteobacteria</taxon>
        <taxon>Campylobacterales</taxon>
        <taxon>Campylobacteraceae</taxon>
        <taxon>Campylobacter</taxon>
    </lineage>
</organism>
<evidence type="ECO:0000313" key="4">
    <source>
        <dbReference type="Proteomes" id="UP000650616"/>
    </source>
</evidence>
<dbReference type="GO" id="GO:0016810">
    <property type="term" value="F:hydrolase activity, acting on carbon-nitrogen (but not peptide) bonds"/>
    <property type="evidence" value="ECO:0007669"/>
    <property type="project" value="InterPro"/>
</dbReference>
<gene>
    <name evidence="3" type="ORF">CCAL9337_00070</name>
</gene>
<protein>
    <submittedName>
        <fullName evidence="3">Metal-dependent hydrolase</fullName>
    </submittedName>
</protein>
<feature type="domain" description="Amidohydrolase-related" evidence="2">
    <location>
        <begin position="56"/>
        <end position="402"/>
    </location>
</feature>
<dbReference type="Pfam" id="PF01979">
    <property type="entry name" value="Amidohydro_1"/>
    <property type="match status" value="1"/>
</dbReference>
<keyword evidence="1 3" id="KW-0378">Hydrolase</keyword>
<dbReference type="EMBL" id="LIWG01000001">
    <property type="protein sequence ID" value="MBE3607130.1"/>
    <property type="molecule type" value="Genomic_DNA"/>
</dbReference>